<feature type="compositionally biased region" description="Low complexity" evidence="3">
    <location>
        <begin position="205"/>
        <end position="218"/>
    </location>
</feature>
<protein>
    <submittedName>
        <fullName evidence="5">Phosphatidylglycerophosphate synthase</fullName>
    </submittedName>
</protein>
<feature type="transmembrane region" description="Helical" evidence="4">
    <location>
        <begin position="18"/>
        <end position="37"/>
    </location>
</feature>
<dbReference type="Proteomes" id="UP000539313">
    <property type="component" value="Unassembled WGS sequence"/>
</dbReference>
<dbReference type="GO" id="GO:0008654">
    <property type="term" value="P:phospholipid biosynthetic process"/>
    <property type="evidence" value="ECO:0007669"/>
    <property type="project" value="InterPro"/>
</dbReference>
<dbReference type="PROSITE" id="PS00379">
    <property type="entry name" value="CDP_ALCOHOL_P_TRANSF"/>
    <property type="match status" value="1"/>
</dbReference>
<feature type="transmembrane region" description="Helical" evidence="4">
    <location>
        <begin position="285"/>
        <end position="308"/>
    </location>
</feature>
<evidence type="ECO:0000256" key="2">
    <source>
        <dbReference type="RuleBase" id="RU003750"/>
    </source>
</evidence>
<keyword evidence="6" id="KW-1185">Reference proteome</keyword>
<keyword evidence="4" id="KW-0812">Transmembrane</keyword>
<comment type="similarity">
    <text evidence="2">Belongs to the CDP-alcohol phosphatidyltransferase class-I family.</text>
</comment>
<name>A0A7W3R645_9ACTN</name>
<dbReference type="AlphaFoldDB" id="A0A7W3R645"/>
<comment type="caution">
    <text evidence="5">The sequence shown here is derived from an EMBL/GenBank/DDBJ whole genome shotgun (WGS) entry which is preliminary data.</text>
</comment>
<keyword evidence="4" id="KW-0472">Membrane</keyword>
<keyword evidence="1 2" id="KW-0808">Transferase</keyword>
<dbReference type="GO" id="GO:0016020">
    <property type="term" value="C:membrane"/>
    <property type="evidence" value="ECO:0007669"/>
    <property type="project" value="InterPro"/>
</dbReference>
<reference evidence="5 6" key="1">
    <citation type="submission" date="2020-08" db="EMBL/GenBank/DDBJ databases">
        <title>Sequencing the genomes of 1000 actinobacteria strains.</title>
        <authorList>
            <person name="Klenk H.-P."/>
        </authorList>
    </citation>
    <scope>NUCLEOTIDE SEQUENCE [LARGE SCALE GENOMIC DNA]</scope>
    <source>
        <strain evidence="5 6">DSM 45823</strain>
    </source>
</reference>
<feature type="compositionally biased region" description="Low complexity" evidence="3">
    <location>
        <begin position="180"/>
        <end position="193"/>
    </location>
</feature>
<dbReference type="Pfam" id="PF01066">
    <property type="entry name" value="CDP-OH_P_transf"/>
    <property type="match status" value="1"/>
</dbReference>
<keyword evidence="4" id="KW-1133">Transmembrane helix</keyword>
<evidence type="ECO:0000313" key="6">
    <source>
        <dbReference type="Proteomes" id="UP000539313"/>
    </source>
</evidence>
<dbReference type="InterPro" id="IPR048254">
    <property type="entry name" value="CDP_ALCOHOL_P_TRANSF_CS"/>
</dbReference>
<dbReference type="InterPro" id="IPR043130">
    <property type="entry name" value="CDP-OH_PTrfase_TM_dom"/>
</dbReference>
<feature type="transmembrane region" description="Helical" evidence="4">
    <location>
        <begin position="132"/>
        <end position="149"/>
    </location>
</feature>
<evidence type="ECO:0000313" key="5">
    <source>
        <dbReference type="EMBL" id="MBA9001217.1"/>
    </source>
</evidence>
<dbReference type="InterPro" id="IPR000462">
    <property type="entry name" value="CDP-OH_P_trans"/>
</dbReference>
<accession>A0A7W3R645</accession>
<feature type="region of interest" description="Disordered" evidence="3">
    <location>
        <begin position="166"/>
        <end position="236"/>
    </location>
</feature>
<dbReference type="GO" id="GO:0016780">
    <property type="term" value="F:phosphotransferase activity, for other substituted phosphate groups"/>
    <property type="evidence" value="ECO:0007669"/>
    <property type="project" value="InterPro"/>
</dbReference>
<evidence type="ECO:0000256" key="3">
    <source>
        <dbReference type="SAM" id="MobiDB-lite"/>
    </source>
</evidence>
<organism evidence="5 6">
    <name type="scientific">Thermomonospora cellulosilytica</name>
    <dbReference type="NCBI Taxonomy" id="1411118"/>
    <lineage>
        <taxon>Bacteria</taxon>
        <taxon>Bacillati</taxon>
        <taxon>Actinomycetota</taxon>
        <taxon>Actinomycetes</taxon>
        <taxon>Streptosporangiales</taxon>
        <taxon>Thermomonosporaceae</taxon>
        <taxon>Thermomonospora</taxon>
    </lineage>
</organism>
<dbReference type="Gene3D" id="1.20.120.1760">
    <property type="match status" value="1"/>
</dbReference>
<feature type="transmembrane region" description="Helical" evidence="4">
    <location>
        <begin position="261"/>
        <end position="279"/>
    </location>
</feature>
<feature type="transmembrane region" description="Helical" evidence="4">
    <location>
        <begin position="49"/>
        <end position="72"/>
    </location>
</feature>
<dbReference type="RefSeq" id="WP_182703625.1">
    <property type="nucleotide sequence ID" value="NZ_JACJII010000001.1"/>
</dbReference>
<gene>
    <name evidence="5" type="ORF">HNR21_000099</name>
</gene>
<evidence type="ECO:0000256" key="1">
    <source>
        <dbReference type="ARBA" id="ARBA00022679"/>
    </source>
</evidence>
<evidence type="ECO:0000256" key="4">
    <source>
        <dbReference type="SAM" id="Phobius"/>
    </source>
</evidence>
<sequence>MATFSLDDVRKVCKGRDAWWTVFLVDPIAIRLTLAVANRTAITPNQLTAVAFALGLGAAGCFALASPGWLVLGALLYHVGFVVDCMDGKIARLKGTGTTFGAWLDFMLDRVRDTLCALALTVGQYARTGQTAYLYAGMAILALDMFRYVNGPQIVKARRAMRSALNAARRRAEGPEEEAAGAAPPADPAPAARTDVSLPARMGFSPSAHADPSPSARAEVSPPARADVSPPARAESDLHQEFDSRFPWYRRIRRYLLRRRVRTHLVSGIEFQMAVFIVGPLTGAVIPAVAVAGAGLAFFELVIIYKFWLSTRAHARVIAALEECAREQDAGYGPAMTRQGLARVAAEKE</sequence>
<dbReference type="EMBL" id="JACJII010000001">
    <property type="protein sequence ID" value="MBA9001217.1"/>
    <property type="molecule type" value="Genomic_DNA"/>
</dbReference>
<proteinExistence type="inferred from homology"/>